<dbReference type="OrthoDB" id="3223806at2759"/>
<reference evidence="3 4" key="1">
    <citation type="journal article" date="2012" name="Genome Biol.">
        <title>The genome of the polar eukaryotic microalga coccomyxa subellipsoidea reveals traits of cold adaptation.</title>
        <authorList>
            <person name="Blanc G."/>
            <person name="Agarkova I."/>
            <person name="Grimwood J."/>
            <person name="Kuo A."/>
            <person name="Brueggeman A."/>
            <person name="Dunigan D."/>
            <person name="Gurnon J."/>
            <person name="Ladunga I."/>
            <person name="Lindquist E."/>
            <person name="Lucas S."/>
            <person name="Pangilinan J."/>
            <person name="Proschold T."/>
            <person name="Salamov A."/>
            <person name="Schmutz J."/>
            <person name="Weeks D."/>
            <person name="Yamada T."/>
            <person name="Claverie J.M."/>
            <person name="Grigoriev I."/>
            <person name="Van Etten J."/>
            <person name="Lomsadze A."/>
            <person name="Borodovsky M."/>
        </authorList>
    </citation>
    <scope>NUCLEOTIDE SEQUENCE [LARGE SCALE GENOMIC DNA]</scope>
    <source>
        <strain evidence="3 4">C-169</strain>
    </source>
</reference>
<dbReference type="GO" id="GO:0004197">
    <property type="term" value="F:cysteine-type endopeptidase activity"/>
    <property type="evidence" value="ECO:0007669"/>
    <property type="project" value="InterPro"/>
</dbReference>
<accession>I0Z430</accession>
<dbReference type="GO" id="GO:0006508">
    <property type="term" value="P:proteolysis"/>
    <property type="evidence" value="ECO:0007669"/>
    <property type="project" value="InterPro"/>
</dbReference>
<dbReference type="InterPro" id="IPR011600">
    <property type="entry name" value="Pept_C14_caspase"/>
</dbReference>
<dbReference type="AlphaFoldDB" id="I0Z430"/>
<dbReference type="GO" id="GO:0005737">
    <property type="term" value="C:cytoplasm"/>
    <property type="evidence" value="ECO:0007669"/>
    <property type="project" value="TreeGrafter"/>
</dbReference>
<dbReference type="Proteomes" id="UP000007264">
    <property type="component" value="Unassembled WGS sequence"/>
</dbReference>
<evidence type="ECO:0000256" key="1">
    <source>
        <dbReference type="ARBA" id="ARBA00009005"/>
    </source>
</evidence>
<dbReference type="EMBL" id="AGSI01000004">
    <property type="protein sequence ID" value="EIE25399.1"/>
    <property type="molecule type" value="Genomic_DNA"/>
</dbReference>
<evidence type="ECO:0000313" key="4">
    <source>
        <dbReference type="Proteomes" id="UP000007264"/>
    </source>
</evidence>
<dbReference type="InterPro" id="IPR050452">
    <property type="entry name" value="Metacaspase"/>
</dbReference>
<gene>
    <name evidence="3" type="ORF">COCSUDRAFT_40655</name>
</gene>
<evidence type="ECO:0000313" key="3">
    <source>
        <dbReference type="EMBL" id="EIE25399.1"/>
    </source>
</evidence>
<dbReference type="SUPFAM" id="SSF52129">
    <property type="entry name" value="Caspase-like"/>
    <property type="match status" value="1"/>
</dbReference>
<keyword evidence="4" id="KW-1185">Reference proteome</keyword>
<name>I0Z430_COCSC</name>
<comment type="similarity">
    <text evidence="1">Belongs to the peptidase C14B family.</text>
</comment>
<dbReference type="STRING" id="574566.I0Z430"/>
<dbReference type="Pfam" id="PF00656">
    <property type="entry name" value="Peptidase_C14"/>
    <property type="match status" value="1"/>
</dbReference>
<comment type="caution">
    <text evidence="3">The sequence shown here is derived from an EMBL/GenBank/DDBJ whole genome shotgun (WGS) entry which is preliminary data.</text>
</comment>
<protein>
    <recommendedName>
        <fullName evidence="2">Peptidase C14 caspase domain-containing protein</fullName>
    </recommendedName>
</protein>
<feature type="domain" description="Peptidase C14 caspase" evidence="2">
    <location>
        <begin position="22"/>
        <end position="262"/>
    </location>
</feature>
<dbReference type="GeneID" id="17043401"/>
<dbReference type="KEGG" id="csl:COCSUDRAFT_40655"/>
<evidence type="ECO:0000259" key="2">
    <source>
        <dbReference type="Pfam" id="PF00656"/>
    </source>
</evidence>
<dbReference type="PANTHER" id="PTHR48104:SF30">
    <property type="entry name" value="METACASPASE-1"/>
    <property type="match status" value="1"/>
</dbReference>
<dbReference type="PANTHER" id="PTHR48104">
    <property type="entry name" value="METACASPASE-4"/>
    <property type="match status" value="1"/>
</dbReference>
<sequence>MPPPAPAHQQPAPGQTYNPTGRKKALLCACNYRGSSSELRGCINDAHCLRHLLTSRFNFRDSDIVMLTDDSPNPQAWPTRANMLYQMQLLTWNAQPGDSLVFHFSGHGTQIRDQYGDESDGLNETICPCDFKTAGYIVDDEMNRLLVNPLPHGVRLHAIIDACHSGSALDLEFKCKVKDTGVRWKNEYTRRTSIYKGTAGGEALQIGAARDKQTAADTATMSGSVSTGAATFAFIQAIERQGTHITYLQLLYSMNQALEQLHASTGNRPPKLPPKVGGLFGGLVSKVVNGALDMAGLSGQTPVICSNVPFDLNRPVAL</sequence>
<dbReference type="Gene3D" id="3.40.50.12660">
    <property type="match status" value="1"/>
</dbReference>
<proteinExistence type="inferred from homology"/>
<organism evidence="3 4">
    <name type="scientific">Coccomyxa subellipsoidea (strain C-169)</name>
    <name type="common">Green microalga</name>
    <dbReference type="NCBI Taxonomy" id="574566"/>
    <lineage>
        <taxon>Eukaryota</taxon>
        <taxon>Viridiplantae</taxon>
        <taxon>Chlorophyta</taxon>
        <taxon>core chlorophytes</taxon>
        <taxon>Trebouxiophyceae</taxon>
        <taxon>Trebouxiophyceae incertae sedis</taxon>
        <taxon>Coccomyxaceae</taxon>
        <taxon>Coccomyxa</taxon>
        <taxon>Coccomyxa subellipsoidea</taxon>
    </lineage>
</organism>
<dbReference type="InterPro" id="IPR029030">
    <property type="entry name" value="Caspase-like_dom_sf"/>
</dbReference>
<dbReference type="RefSeq" id="XP_005649943.1">
    <property type="nucleotide sequence ID" value="XM_005649886.1"/>
</dbReference>
<dbReference type="eggNOG" id="KOG1546">
    <property type="taxonomic scope" value="Eukaryota"/>
</dbReference>